<evidence type="ECO:0000256" key="5">
    <source>
        <dbReference type="ARBA" id="ARBA00022970"/>
    </source>
</evidence>
<dbReference type="InterPro" id="IPR003593">
    <property type="entry name" value="AAA+_ATPase"/>
</dbReference>
<keyword evidence="3" id="KW-0547">Nucleotide-binding</keyword>
<dbReference type="CDD" id="cd03224">
    <property type="entry name" value="ABC_TM1139_LivF_branched"/>
    <property type="match status" value="1"/>
</dbReference>
<name>A0AAF0BV93_9ACTN</name>
<protein>
    <submittedName>
        <fullName evidence="8">ABC transporter ATP-binding protein</fullName>
    </submittedName>
</protein>
<dbReference type="InterPro" id="IPR003439">
    <property type="entry name" value="ABC_transporter-like_ATP-bd"/>
</dbReference>
<dbReference type="AlphaFoldDB" id="A0AAF0BV93"/>
<evidence type="ECO:0000313" key="9">
    <source>
        <dbReference type="Proteomes" id="UP001216390"/>
    </source>
</evidence>
<sequence>MSEPNDLTGGPTAPDGHRPGPAVAEAPPPLVELRAIHAGYDGIDVLHGIDLTVGRGRVVAILGPNGAGKSTTLKVLAGLLPASSGDVVVAGRRINGARADDLARRGLCLIPEGRGIFPNLTVRENLWMMTHRGPARAEVEEQAVARFPQLGARMDQTSGTLSGGQQQMLAMARGLATEPALLVLDELSMGLAPIVVDDLYATVAAVAAEGTSILLVEQFARIVMDVAHEASVMVHGHIVQTGRPRDLEASLSQAYLGG</sequence>
<dbReference type="SUPFAM" id="SSF52540">
    <property type="entry name" value="P-loop containing nucleoside triphosphate hydrolases"/>
    <property type="match status" value="1"/>
</dbReference>
<dbReference type="PROSITE" id="PS00211">
    <property type="entry name" value="ABC_TRANSPORTER_1"/>
    <property type="match status" value="1"/>
</dbReference>
<dbReference type="GO" id="GO:0015807">
    <property type="term" value="P:L-amino acid transport"/>
    <property type="evidence" value="ECO:0007669"/>
    <property type="project" value="TreeGrafter"/>
</dbReference>
<dbReference type="Gene3D" id="3.40.50.300">
    <property type="entry name" value="P-loop containing nucleotide triphosphate hydrolases"/>
    <property type="match status" value="1"/>
</dbReference>
<dbReference type="EMBL" id="CP116942">
    <property type="protein sequence ID" value="WCO66144.1"/>
    <property type="molecule type" value="Genomic_DNA"/>
</dbReference>
<dbReference type="Pfam" id="PF00005">
    <property type="entry name" value="ABC_tran"/>
    <property type="match status" value="1"/>
</dbReference>
<dbReference type="KEGG" id="ima:PO878_16710"/>
<keyword evidence="9" id="KW-1185">Reference proteome</keyword>
<accession>A0AAF0BV93</accession>
<evidence type="ECO:0000256" key="1">
    <source>
        <dbReference type="ARBA" id="ARBA00005417"/>
    </source>
</evidence>
<dbReference type="PROSITE" id="PS50893">
    <property type="entry name" value="ABC_TRANSPORTER_2"/>
    <property type="match status" value="1"/>
</dbReference>
<gene>
    <name evidence="8" type="ORF">PO878_16710</name>
</gene>
<keyword evidence="5" id="KW-0029">Amino-acid transport</keyword>
<dbReference type="RefSeq" id="WP_272735668.1">
    <property type="nucleotide sequence ID" value="NZ_CP116942.1"/>
</dbReference>
<dbReference type="InterPro" id="IPR017871">
    <property type="entry name" value="ABC_transporter-like_CS"/>
</dbReference>
<dbReference type="GO" id="GO:0015658">
    <property type="term" value="F:branched-chain amino acid transmembrane transporter activity"/>
    <property type="evidence" value="ECO:0007669"/>
    <property type="project" value="TreeGrafter"/>
</dbReference>
<evidence type="ECO:0000256" key="4">
    <source>
        <dbReference type="ARBA" id="ARBA00022840"/>
    </source>
</evidence>
<keyword evidence="4 8" id="KW-0067">ATP-binding</keyword>
<dbReference type="Proteomes" id="UP001216390">
    <property type="component" value="Chromosome"/>
</dbReference>
<dbReference type="SMART" id="SM00382">
    <property type="entry name" value="AAA"/>
    <property type="match status" value="1"/>
</dbReference>
<evidence type="ECO:0000256" key="2">
    <source>
        <dbReference type="ARBA" id="ARBA00022448"/>
    </source>
</evidence>
<organism evidence="8 9">
    <name type="scientific">Iamia majanohamensis</name>
    <dbReference type="NCBI Taxonomy" id="467976"/>
    <lineage>
        <taxon>Bacteria</taxon>
        <taxon>Bacillati</taxon>
        <taxon>Actinomycetota</taxon>
        <taxon>Acidimicrobiia</taxon>
        <taxon>Acidimicrobiales</taxon>
        <taxon>Iamiaceae</taxon>
        <taxon>Iamia</taxon>
    </lineage>
</organism>
<evidence type="ECO:0000256" key="3">
    <source>
        <dbReference type="ARBA" id="ARBA00022741"/>
    </source>
</evidence>
<dbReference type="GO" id="GO:0005524">
    <property type="term" value="F:ATP binding"/>
    <property type="evidence" value="ECO:0007669"/>
    <property type="project" value="UniProtKB-KW"/>
</dbReference>
<dbReference type="PANTHER" id="PTHR43820:SF4">
    <property type="entry name" value="HIGH-AFFINITY BRANCHED-CHAIN AMINO ACID TRANSPORT ATP-BINDING PROTEIN LIVF"/>
    <property type="match status" value="1"/>
</dbReference>
<dbReference type="InterPro" id="IPR052156">
    <property type="entry name" value="BCAA_Transport_ATP-bd_LivF"/>
</dbReference>
<evidence type="ECO:0000256" key="6">
    <source>
        <dbReference type="SAM" id="MobiDB-lite"/>
    </source>
</evidence>
<reference evidence="8" key="1">
    <citation type="submission" date="2023-01" db="EMBL/GenBank/DDBJ databases">
        <title>The diversity of Class Acidimicrobiia in South China Sea sediment environments and the proposal of Iamia marina sp. nov., a novel species of the genus Iamia.</title>
        <authorList>
            <person name="He Y."/>
            <person name="Tian X."/>
        </authorList>
    </citation>
    <scope>NUCLEOTIDE SEQUENCE</scope>
    <source>
        <strain evidence="8">DSM 19957</strain>
    </source>
</reference>
<evidence type="ECO:0000313" key="8">
    <source>
        <dbReference type="EMBL" id="WCO66144.1"/>
    </source>
</evidence>
<comment type="similarity">
    <text evidence="1">Belongs to the ABC transporter superfamily.</text>
</comment>
<feature type="domain" description="ABC transporter" evidence="7">
    <location>
        <begin position="31"/>
        <end position="256"/>
    </location>
</feature>
<feature type="region of interest" description="Disordered" evidence="6">
    <location>
        <begin position="1"/>
        <end position="25"/>
    </location>
</feature>
<keyword evidence="2" id="KW-0813">Transport</keyword>
<dbReference type="GO" id="GO:0016887">
    <property type="term" value="F:ATP hydrolysis activity"/>
    <property type="evidence" value="ECO:0007669"/>
    <property type="project" value="InterPro"/>
</dbReference>
<proteinExistence type="inferred from homology"/>
<dbReference type="InterPro" id="IPR027417">
    <property type="entry name" value="P-loop_NTPase"/>
</dbReference>
<dbReference type="PANTHER" id="PTHR43820">
    <property type="entry name" value="HIGH-AFFINITY BRANCHED-CHAIN AMINO ACID TRANSPORT ATP-BINDING PROTEIN LIVF"/>
    <property type="match status" value="1"/>
</dbReference>
<evidence type="ECO:0000259" key="7">
    <source>
        <dbReference type="PROSITE" id="PS50893"/>
    </source>
</evidence>